<organism evidence="2 3">
    <name type="scientific">Triticum urartu</name>
    <name type="common">Red wild einkorn</name>
    <name type="synonym">Crithodium urartu</name>
    <dbReference type="NCBI Taxonomy" id="4572"/>
    <lineage>
        <taxon>Eukaryota</taxon>
        <taxon>Viridiplantae</taxon>
        <taxon>Streptophyta</taxon>
        <taxon>Embryophyta</taxon>
        <taxon>Tracheophyta</taxon>
        <taxon>Spermatophyta</taxon>
        <taxon>Magnoliopsida</taxon>
        <taxon>Liliopsida</taxon>
        <taxon>Poales</taxon>
        <taxon>Poaceae</taxon>
        <taxon>BOP clade</taxon>
        <taxon>Pooideae</taxon>
        <taxon>Triticodae</taxon>
        <taxon>Triticeae</taxon>
        <taxon>Triticinae</taxon>
        <taxon>Triticum</taxon>
    </lineage>
</organism>
<feature type="region of interest" description="Disordered" evidence="1">
    <location>
        <begin position="18"/>
        <end position="46"/>
    </location>
</feature>
<accession>A0A8R7TXY3</accession>
<reference evidence="2" key="2">
    <citation type="submission" date="2018-03" db="EMBL/GenBank/DDBJ databases">
        <title>The Triticum urartu genome reveals the dynamic nature of wheat genome evolution.</title>
        <authorList>
            <person name="Ling H."/>
            <person name="Ma B."/>
            <person name="Shi X."/>
            <person name="Liu H."/>
            <person name="Dong L."/>
            <person name="Sun H."/>
            <person name="Cao Y."/>
            <person name="Gao Q."/>
            <person name="Zheng S."/>
            <person name="Li Y."/>
            <person name="Yu Y."/>
            <person name="Du H."/>
            <person name="Qi M."/>
            <person name="Li Y."/>
            <person name="Yu H."/>
            <person name="Cui Y."/>
            <person name="Wang N."/>
            <person name="Chen C."/>
            <person name="Wu H."/>
            <person name="Zhao Y."/>
            <person name="Zhang J."/>
            <person name="Li Y."/>
            <person name="Zhou W."/>
            <person name="Zhang B."/>
            <person name="Hu W."/>
            <person name="Eijk M."/>
            <person name="Tang J."/>
            <person name="Witsenboer H."/>
            <person name="Zhao S."/>
            <person name="Li Z."/>
            <person name="Zhang A."/>
            <person name="Wang D."/>
            <person name="Liang C."/>
        </authorList>
    </citation>
    <scope>NUCLEOTIDE SEQUENCE [LARGE SCALE GENOMIC DNA]</scope>
    <source>
        <strain evidence="2">cv. G1812</strain>
    </source>
</reference>
<dbReference type="AlphaFoldDB" id="A0A8R7TXY3"/>
<evidence type="ECO:0000256" key="1">
    <source>
        <dbReference type="SAM" id="MobiDB-lite"/>
    </source>
</evidence>
<dbReference type="Gramene" id="TuG1812G0300003739.01.T01">
    <property type="protein sequence ID" value="TuG1812G0300003739.01.T01.cds340983"/>
    <property type="gene ID" value="TuG1812G0300003739.01"/>
</dbReference>
<reference evidence="3" key="1">
    <citation type="journal article" date="2013" name="Nature">
        <title>Draft genome of the wheat A-genome progenitor Triticum urartu.</title>
        <authorList>
            <person name="Ling H.Q."/>
            <person name="Zhao S."/>
            <person name="Liu D."/>
            <person name="Wang J."/>
            <person name="Sun H."/>
            <person name="Zhang C."/>
            <person name="Fan H."/>
            <person name="Li D."/>
            <person name="Dong L."/>
            <person name="Tao Y."/>
            <person name="Gao C."/>
            <person name="Wu H."/>
            <person name="Li Y."/>
            <person name="Cui Y."/>
            <person name="Guo X."/>
            <person name="Zheng S."/>
            <person name="Wang B."/>
            <person name="Yu K."/>
            <person name="Liang Q."/>
            <person name="Yang W."/>
            <person name="Lou X."/>
            <person name="Chen J."/>
            <person name="Feng M."/>
            <person name="Jian J."/>
            <person name="Zhang X."/>
            <person name="Luo G."/>
            <person name="Jiang Y."/>
            <person name="Liu J."/>
            <person name="Wang Z."/>
            <person name="Sha Y."/>
            <person name="Zhang B."/>
            <person name="Wu H."/>
            <person name="Tang D."/>
            <person name="Shen Q."/>
            <person name="Xue P."/>
            <person name="Zou S."/>
            <person name="Wang X."/>
            <person name="Liu X."/>
            <person name="Wang F."/>
            <person name="Yang Y."/>
            <person name="An X."/>
            <person name="Dong Z."/>
            <person name="Zhang K."/>
            <person name="Zhang X."/>
            <person name="Luo M.C."/>
            <person name="Dvorak J."/>
            <person name="Tong Y."/>
            <person name="Wang J."/>
            <person name="Yang H."/>
            <person name="Li Z."/>
            <person name="Wang D."/>
            <person name="Zhang A."/>
            <person name="Wang J."/>
        </authorList>
    </citation>
    <scope>NUCLEOTIDE SEQUENCE</scope>
    <source>
        <strain evidence="3">cv. G1812</strain>
    </source>
</reference>
<sequence length="46" mass="5056">MQIWKRSGTTDLQSLFAQKPVSVLASPKPPRSSAPPRPEQPQFPPA</sequence>
<proteinExistence type="predicted"/>
<evidence type="ECO:0000313" key="3">
    <source>
        <dbReference type="Proteomes" id="UP000015106"/>
    </source>
</evidence>
<name>A0A8R7TXY3_TRIUA</name>
<dbReference type="EnsemblPlants" id="TuG1812G0300003739.01.T01">
    <property type="protein sequence ID" value="TuG1812G0300003739.01.T01.cds340983"/>
    <property type="gene ID" value="TuG1812G0300003739.01"/>
</dbReference>
<dbReference type="Proteomes" id="UP000015106">
    <property type="component" value="Chromosome 3"/>
</dbReference>
<protein>
    <submittedName>
        <fullName evidence="2">Uncharacterized protein</fullName>
    </submittedName>
</protein>
<reference evidence="2" key="3">
    <citation type="submission" date="2022-06" db="UniProtKB">
        <authorList>
            <consortium name="EnsemblPlants"/>
        </authorList>
    </citation>
    <scope>IDENTIFICATION</scope>
</reference>
<evidence type="ECO:0000313" key="2">
    <source>
        <dbReference type="EnsemblPlants" id="TuG1812G0300003739.01.T01.cds340983"/>
    </source>
</evidence>
<feature type="compositionally biased region" description="Pro residues" evidence="1">
    <location>
        <begin position="27"/>
        <end position="46"/>
    </location>
</feature>
<keyword evidence="3" id="KW-1185">Reference proteome</keyword>